<dbReference type="Gene3D" id="3.40.50.2000">
    <property type="entry name" value="Glycogen Phosphorylase B"/>
    <property type="match status" value="2"/>
</dbReference>
<evidence type="ECO:0000259" key="1">
    <source>
        <dbReference type="Pfam" id="PF13579"/>
    </source>
</evidence>
<dbReference type="PANTHER" id="PTHR12526">
    <property type="entry name" value="GLYCOSYLTRANSFERASE"/>
    <property type="match status" value="1"/>
</dbReference>
<name>A0AAU7DHF8_9BACT</name>
<dbReference type="Pfam" id="PF13692">
    <property type="entry name" value="Glyco_trans_1_4"/>
    <property type="match status" value="1"/>
</dbReference>
<dbReference type="EMBL" id="CP121196">
    <property type="protein sequence ID" value="XBH17168.1"/>
    <property type="molecule type" value="Genomic_DNA"/>
</dbReference>
<dbReference type="Pfam" id="PF13579">
    <property type="entry name" value="Glyco_trans_4_4"/>
    <property type="match status" value="1"/>
</dbReference>
<sequence>MNLDSENAVSARNLKMLRSQLQARANYTMNILLINHYAGSPRHGMEYRPFYMSREWVRLGHHVTIIASSFSHVRTHQPSVNSWKTEEVLEGINYIWLKAPQYTGNGARRILNMLVFVLQLLRLRGRIRRREKPDVVIASSTYPLDIFPAFLLARGSKCRLVFEVHDLWPLSPMKLGGFSKWHPFIMAMQFAEDFAYRRADTVVSMLPCARPYMKSRGLDEQNFVYVPNGVLICDEEPTGVDSENPYVLALRKLREEGRFLILYAGAHGVANALDSFLDAAQLLSDCPVTFVLIGQGPEKENLQRKCASLNLSNVAFLSSITRASIIEVLREADVLYISLQRNPLFRFGISPNKLFDYMLAGRPIIQAIDAGNDIVGESGCGLTIAPEDPQALVCAIQHFMAMGEMERQSLGENGRSYVRSRHDYRKLAELFPLAANSIRPLAFRG</sequence>
<protein>
    <submittedName>
        <fullName evidence="2">Glycosyltransferase family 4 protein</fullName>
    </submittedName>
</protein>
<dbReference type="GO" id="GO:0016757">
    <property type="term" value="F:glycosyltransferase activity"/>
    <property type="evidence" value="ECO:0007669"/>
    <property type="project" value="UniProtKB-ARBA"/>
</dbReference>
<evidence type="ECO:0000313" key="2">
    <source>
        <dbReference type="EMBL" id="XBH17168.1"/>
    </source>
</evidence>
<dbReference type="InterPro" id="IPR028098">
    <property type="entry name" value="Glyco_trans_4-like_N"/>
</dbReference>
<reference evidence="2" key="1">
    <citation type="submission" date="2023-03" db="EMBL/GenBank/DDBJ databases">
        <title>Edaphobacter sp.</title>
        <authorList>
            <person name="Huber K.J."/>
            <person name="Papendorf J."/>
            <person name="Pilke C."/>
            <person name="Bunk B."/>
            <person name="Sproeer C."/>
            <person name="Pester M."/>
        </authorList>
    </citation>
    <scope>NUCLEOTIDE SEQUENCE</scope>
    <source>
        <strain evidence="2">DSM 110680</strain>
    </source>
</reference>
<organism evidence="2">
    <name type="scientific">Telmatobacter sp. DSM 110680</name>
    <dbReference type="NCBI Taxonomy" id="3036704"/>
    <lineage>
        <taxon>Bacteria</taxon>
        <taxon>Pseudomonadati</taxon>
        <taxon>Acidobacteriota</taxon>
        <taxon>Terriglobia</taxon>
        <taxon>Terriglobales</taxon>
        <taxon>Acidobacteriaceae</taxon>
        <taxon>Telmatobacter</taxon>
    </lineage>
</organism>
<proteinExistence type="predicted"/>
<gene>
    <name evidence="2" type="ORF">P8935_21700</name>
</gene>
<dbReference type="AlphaFoldDB" id="A0AAU7DHF8"/>
<dbReference type="CDD" id="cd03794">
    <property type="entry name" value="GT4_WbuB-like"/>
    <property type="match status" value="1"/>
</dbReference>
<feature type="domain" description="Glycosyltransferase subfamily 4-like N-terminal" evidence="1">
    <location>
        <begin position="44"/>
        <end position="229"/>
    </location>
</feature>
<dbReference type="SUPFAM" id="SSF53756">
    <property type="entry name" value="UDP-Glycosyltransferase/glycogen phosphorylase"/>
    <property type="match status" value="1"/>
</dbReference>
<accession>A0AAU7DHF8</accession>
<dbReference type="RefSeq" id="WP_348262399.1">
    <property type="nucleotide sequence ID" value="NZ_CP121196.1"/>
</dbReference>
<dbReference type="PANTHER" id="PTHR12526:SF622">
    <property type="entry name" value="GLYCOSYLTRANSFERASE (GROUP I)"/>
    <property type="match status" value="1"/>
</dbReference>